<dbReference type="EMBL" id="CP053586">
    <property type="protein sequence ID" value="WNZ24525.1"/>
    <property type="molecule type" value="Genomic_DNA"/>
</dbReference>
<gene>
    <name evidence="1" type="ORF">HJG54_17805</name>
</gene>
<protein>
    <submittedName>
        <fullName evidence="1">Uncharacterized protein</fullName>
    </submittedName>
</protein>
<organism evidence="1">
    <name type="scientific">Leptolyngbya sp. NK1-12</name>
    <dbReference type="NCBI Taxonomy" id="2547451"/>
    <lineage>
        <taxon>Bacteria</taxon>
        <taxon>Bacillati</taxon>
        <taxon>Cyanobacteriota</taxon>
        <taxon>Cyanophyceae</taxon>
        <taxon>Leptolyngbyales</taxon>
        <taxon>Leptolyngbyaceae</taxon>
        <taxon>Leptolyngbya group</taxon>
        <taxon>Leptolyngbya</taxon>
    </lineage>
</organism>
<reference evidence="1" key="1">
    <citation type="submission" date="2020-05" db="EMBL/GenBank/DDBJ databases">
        <authorList>
            <person name="Zhu T."/>
            <person name="Keshari N."/>
            <person name="Lu X."/>
        </authorList>
    </citation>
    <scope>NUCLEOTIDE SEQUENCE</scope>
    <source>
        <strain evidence="1">NK1-12</strain>
    </source>
</reference>
<sequence length="236" mass="27727">MTKYTVNFLSFSPHEVDIVCSILSCPTLEQILFPAKLPIKPGKSNATLELTCAKQFDLSVVPREFSNESLINIPLYGDSGIEFFSTVYFNKENLVPHAFGLEFTSEHLQKNQITIESLKNLFTEATPVFQTHYGSAYDQQVSYRLHQSRSRKWYKDENYRSYPLRIEWMTYFGPEMLKFLGNERFRKLHTCAEKYELHKGVMVILQEEPYDDNNPEHRQKKNQAEIEMRFDELLES</sequence>
<evidence type="ECO:0000313" key="1">
    <source>
        <dbReference type="EMBL" id="WNZ24525.1"/>
    </source>
</evidence>
<name>A0AA97AGN5_9CYAN</name>
<dbReference type="AlphaFoldDB" id="A0AA97AGN5"/>
<dbReference type="RefSeq" id="WP_316430363.1">
    <property type="nucleotide sequence ID" value="NZ_CP053586.1"/>
</dbReference>
<proteinExistence type="predicted"/>
<accession>A0AA97AGN5</accession>